<dbReference type="HOGENOM" id="CLU_012703_3_2_1"/>
<comment type="cofactor">
    <cofactor evidence="12">
        <name>Zn(2+)</name>
        <dbReference type="ChEBI" id="CHEBI:29105"/>
    </cofactor>
    <text evidence="12">Binds 1 zinc ion per subunit.</text>
</comment>
<keyword evidence="7 13" id="KW-0378">Hydrolase</keyword>
<evidence type="ECO:0000256" key="11">
    <source>
        <dbReference type="PIRSR" id="PIRSR601842-1"/>
    </source>
</evidence>
<comment type="similarity">
    <text evidence="2 13">Belongs to the peptidase M36 family.</text>
</comment>
<protein>
    <recommendedName>
        <fullName evidence="13">Extracellular metalloproteinase</fullName>
        <ecNumber evidence="13">3.4.24.-</ecNumber>
    </recommendedName>
    <alternativeName>
        <fullName evidence="13">Fungalysin</fullName>
    </alternativeName>
</protein>
<dbReference type="MEROPS" id="M36.001"/>
<evidence type="ECO:0000256" key="8">
    <source>
        <dbReference type="ARBA" id="ARBA00022833"/>
    </source>
</evidence>
<evidence type="ECO:0000256" key="13">
    <source>
        <dbReference type="RuleBase" id="RU364017"/>
    </source>
</evidence>
<dbReference type="PANTHER" id="PTHR33478:SF1">
    <property type="entry name" value="EXTRACELLULAR METALLOPROTEINASE MEP"/>
    <property type="match status" value="1"/>
</dbReference>
<gene>
    <name evidence="16" type="ORF">DICSQDRAFT_106906</name>
</gene>
<proteinExistence type="inferred from homology"/>
<evidence type="ECO:0000256" key="12">
    <source>
        <dbReference type="PIRSR" id="PIRSR601842-2"/>
    </source>
</evidence>
<reference evidence="16 17" key="1">
    <citation type="journal article" date="2012" name="Science">
        <title>The Paleozoic origin of enzymatic lignin decomposition reconstructed from 31 fungal genomes.</title>
        <authorList>
            <person name="Floudas D."/>
            <person name="Binder M."/>
            <person name="Riley R."/>
            <person name="Barry K."/>
            <person name="Blanchette R.A."/>
            <person name="Henrissat B."/>
            <person name="Martinez A.T."/>
            <person name="Otillar R."/>
            <person name="Spatafora J.W."/>
            <person name="Yadav J.S."/>
            <person name="Aerts A."/>
            <person name="Benoit I."/>
            <person name="Boyd A."/>
            <person name="Carlson A."/>
            <person name="Copeland A."/>
            <person name="Coutinho P.M."/>
            <person name="de Vries R.P."/>
            <person name="Ferreira P."/>
            <person name="Findley K."/>
            <person name="Foster B."/>
            <person name="Gaskell J."/>
            <person name="Glotzer D."/>
            <person name="Gorecki P."/>
            <person name="Heitman J."/>
            <person name="Hesse C."/>
            <person name="Hori C."/>
            <person name="Igarashi K."/>
            <person name="Jurgens J.A."/>
            <person name="Kallen N."/>
            <person name="Kersten P."/>
            <person name="Kohler A."/>
            <person name="Kuees U."/>
            <person name="Kumar T.K.A."/>
            <person name="Kuo A."/>
            <person name="LaButti K."/>
            <person name="Larrondo L.F."/>
            <person name="Lindquist E."/>
            <person name="Ling A."/>
            <person name="Lombard V."/>
            <person name="Lucas S."/>
            <person name="Lundell T."/>
            <person name="Martin R."/>
            <person name="McLaughlin D.J."/>
            <person name="Morgenstern I."/>
            <person name="Morin E."/>
            <person name="Murat C."/>
            <person name="Nagy L.G."/>
            <person name="Nolan M."/>
            <person name="Ohm R.A."/>
            <person name="Patyshakuliyeva A."/>
            <person name="Rokas A."/>
            <person name="Ruiz-Duenas F.J."/>
            <person name="Sabat G."/>
            <person name="Salamov A."/>
            <person name="Samejima M."/>
            <person name="Schmutz J."/>
            <person name="Slot J.C."/>
            <person name="St John F."/>
            <person name="Stenlid J."/>
            <person name="Sun H."/>
            <person name="Sun S."/>
            <person name="Syed K."/>
            <person name="Tsang A."/>
            <person name="Wiebenga A."/>
            <person name="Young D."/>
            <person name="Pisabarro A."/>
            <person name="Eastwood D.C."/>
            <person name="Martin F."/>
            <person name="Cullen D."/>
            <person name="Grigoriev I.V."/>
            <person name="Hibbett D.S."/>
        </authorList>
    </citation>
    <scope>NUCLEOTIDE SEQUENCE [LARGE SCALE GENOMIC DNA]</scope>
    <source>
        <strain evidence="16 17">LYAD-421 SS1</strain>
    </source>
</reference>
<feature type="chain" id="PRO_5009369315" description="Extracellular metalloproteinase" evidence="13">
    <location>
        <begin position="20"/>
        <end position="827"/>
    </location>
</feature>
<dbReference type="InterPro" id="IPR027268">
    <property type="entry name" value="Peptidase_M4/M1_CTD_sf"/>
</dbReference>
<feature type="binding site" evidence="12">
    <location>
        <position position="551"/>
    </location>
    <ligand>
        <name>Zn(2+)</name>
        <dbReference type="ChEBI" id="CHEBI:29105"/>
        <note>catalytic</note>
    </ligand>
</feature>
<feature type="region of interest" description="Disordered" evidence="14">
    <location>
        <begin position="768"/>
        <end position="809"/>
    </location>
</feature>
<dbReference type="Proteomes" id="UP000053319">
    <property type="component" value="Unassembled WGS sequence"/>
</dbReference>
<comment type="subcellular location">
    <subcellularLocation>
        <location evidence="1 13">Secreted</location>
    </subcellularLocation>
</comment>
<dbReference type="GO" id="GO:0006508">
    <property type="term" value="P:proteolysis"/>
    <property type="evidence" value="ECO:0007669"/>
    <property type="project" value="UniProtKB-KW"/>
</dbReference>
<evidence type="ECO:0000313" key="17">
    <source>
        <dbReference type="Proteomes" id="UP000053319"/>
    </source>
</evidence>
<feature type="domain" description="FTP" evidence="15">
    <location>
        <begin position="82"/>
        <end position="127"/>
    </location>
</feature>
<evidence type="ECO:0000256" key="14">
    <source>
        <dbReference type="SAM" id="MobiDB-lite"/>
    </source>
</evidence>
<dbReference type="OrthoDB" id="3227768at2759"/>
<dbReference type="KEGG" id="dsq:DICSQDRAFT_106906"/>
<feature type="binding site" evidence="12">
    <location>
        <position position="555"/>
    </location>
    <ligand>
        <name>Zn(2+)</name>
        <dbReference type="ChEBI" id="CHEBI:29105"/>
        <note>catalytic</note>
    </ligand>
</feature>
<dbReference type="Gene3D" id="1.10.390.10">
    <property type="entry name" value="Neutral Protease Domain 2"/>
    <property type="match status" value="1"/>
</dbReference>
<feature type="binding site" evidence="12">
    <location>
        <position position="581"/>
    </location>
    <ligand>
        <name>Zn(2+)</name>
        <dbReference type="ChEBI" id="CHEBI:29105"/>
        <note>catalytic</note>
    </ligand>
</feature>
<dbReference type="GeneID" id="18833677"/>
<evidence type="ECO:0000259" key="15">
    <source>
        <dbReference type="Pfam" id="PF07504"/>
    </source>
</evidence>
<evidence type="ECO:0000256" key="9">
    <source>
        <dbReference type="ARBA" id="ARBA00023049"/>
    </source>
</evidence>
<evidence type="ECO:0000256" key="4">
    <source>
        <dbReference type="ARBA" id="ARBA00022670"/>
    </source>
</evidence>
<dbReference type="PANTHER" id="PTHR33478">
    <property type="entry name" value="EXTRACELLULAR METALLOPROTEINASE MEP"/>
    <property type="match status" value="1"/>
</dbReference>
<keyword evidence="10 13" id="KW-0865">Zymogen</keyword>
<evidence type="ECO:0000256" key="3">
    <source>
        <dbReference type="ARBA" id="ARBA00022525"/>
    </source>
</evidence>
<feature type="active site" evidence="11">
    <location>
        <position position="552"/>
    </location>
</feature>
<dbReference type="EC" id="3.4.24.-" evidence="13"/>
<keyword evidence="4 13" id="KW-0645">Protease</keyword>
<feature type="binding site" evidence="12">
    <location>
        <position position="327"/>
    </location>
    <ligand>
        <name>Zn(2+)</name>
        <dbReference type="ChEBI" id="CHEBI:29105"/>
        <note>catalytic</note>
    </ligand>
</feature>
<dbReference type="Pfam" id="PF07504">
    <property type="entry name" value="FTP"/>
    <property type="match status" value="1"/>
</dbReference>
<evidence type="ECO:0000256" key="2">
    <source>
        <dbReference type="ARBA" id="ARBA00006006"/>
    </source>
</evidence>
<evidence type="ECO:0000256" key="10">
    <source>
        <dbReference type="ARBA" id="ARBA00023145"/>
    </source>
</evidence>
<dbReference type="EMBL" id="JH719413">
    <property type="protein sequence ID" value="EJF60844.1"/>
    <property type="molecule type" value="Genomic_DNA"/>
</dbReference>
<dbReference type="CDD" id="cd09596">
    <property type="entry name" value="M36"/>
    <property type="match status" value="1"/>
</dbReference>
<feature type="signal peptide" evidence="13">
    <location>
        <begin position="1"/>
        <end position="19"/>
    </location>
</feature>
<dbReference type="SUPFAM" id="SSF55486">
    <property type="entry name" value="Metalloproteases ('zincins'), catalytic domain"/>
    <property type="match status" value="1"/>
</dbReference>
<name>R7SXE1_DICSQ</name>
<evidence type="ECO:0000313" key="16">
    <source>
        <dbReference type="EMBL" id="EJF60844.1"/>
    </source>
</evidence>
<dbReference type="Pfam" id="PF02128">
    <property type="entry name" value="Peptidase_M36"/>
    <property type="match status" value="1"/>
</dbReference>
<dbReference type="Gene3D" id="3.10.170.10">
    <property type="match status" value="1"/>
</dbReference>
<dbReference type="InterPro" id="IPR011096">
    <property type="entry name" value="FTP_domain"/>
</dbReference>
<keyword evidence="8 12" id="KW-0862">Zinc</keyword>
<accession>R7SXE1</accession>
<dbReference type="GO" id="GO:0005615">
    <property type="term" value="C:extracellular space"/>
    <property type="evidence" value="ECO:0007669"/>
    <property type="project" value="InterPro"/>
</dbReference>
<keyword evidence="9 13" id="KW-0482">Metalloprotease</keyword>
<sequence length="827" mass="91542">MRRLFVAAIAAAGLAGVLAHDSHPVSRRKTLSFGPVLPHATYHTNPVYHTSLLRSDDPYEVARTFVEDLVRDIPGGSYQIRKDSYTDQATGVTHVYVRQYVNGIEVADGDINLNVKDGVVLSYGDSFFRPKEAGAQAFQRDVDPHSEYCQSLEREIADQLQHIDGSKPQHGVDRDALTQLGNLYDWNCQFVNLPDFMSESPDFANAEDAASGDVTRALLQFMIAATPNEELSAEMLGNTGKYISDMRVTFEHHLAGDHPPTFTVDNVPDAVNPVKGRLAFVQVPNGDATSLQLVWKFEVEMKDNWYEAAVSAETPHRIISVVDWASDSPVPMAPVPPKGSEGATYNVFAWGINDPSVGERSIQKENFDTLASPLGWHALPYANDPESSHLRLKDSSKIRNTTTTWGNNVFAHEDWEGRNNWVNNYRPDAGANKVFDFKYNPKATPTDDALEEAQKYINATVTQLFYTSNLVHDLYYRYGFNEVAGNFQQHNFGRGGQENDAVIANAQDGSGYNNANFMTPPDGQNGRCRMYLWNTANPYRDGDLEAGIVIHELSHGLSTRLTGGPANSGCLGWGESGGMGEGWGDFLATTIRSNRNYSDYAMGSWAANQEKGIRNYPYSLDETVNPSTYKTLDKPGYWGVHAIGEVWAQILWVVSNRLIAKHGFVDDLFPPKPLDDGTIPEGDFYRAREYDAQGKPKPLVPKHGNSLVVQLVLDGMKLQPCRPSFFDARDAIIAADKTLTGGENFCELWEGFASRGLGVDAKVEGRTPWGGGVRTNGVRVPAECSSDVPPPEEPAPGDGDDDGDDDDWPWLAWVVQHSTPYSWRWPF</sequence>
<dbReference type="InterPro" id="IPR050371">
    <property type="entry name" value="Fungal_virulence_M36"/>
</dbReference>
<organism evidence="16 17">
    <name type="scientific">Dichomitus squalens (strain LYAD-421)</name>
    <name type="common">Western red white-rot fungus</name>
    <dbReference type="NCBI Taxonomy" id="732165"/>
    <lineage>
        <taxon>Eukaryota</taxon>
        <taxon>Fungi</taxon>
        <taxon>Dikarya</taxon>
        <taxon>Basidiomycota</taxon>
        <taxon>Agaricomycotina</taxon>
        <taxon>Agaricomycetes</taxon>
        <taxon>Polyporales</taxon>
        <taxon>Polyporaceae</taxon>
        <taxon>Dichomitus</taxon>
    </lineage>
</organism>
<evidence type="ECO:0000256" key="1">
    <source>
        <dbReference type="ARBA" id="ARBA00004613"/>
    </source>
</evidence>
<dbReference type="OMA" id="IRKDSYT"/>
<dbReference type="GO" id="GO:0004222">
    <property type="term" value="F:metalloendopeptidase activity"/>
    <property type="evidence" value="ECO:0007669"/>
    <property type="project" value="InterPro"/>
</dbReference>
<evidence type="ECO:0000256" key="6">
    <source>
        <dbReference type="ARBA" id="ARBA00022729"/>
    </source>
</evidence>
<feature type="compositionally biased region" description="Acidic residues" evidence="14">
    <location>
        <begin position="798"/>
        <end position="808"/>
    </location>
</feature>
<evidence type="ECO:0000256" key="5">
    <source>
        <dbReference type="ARBA" id="ARBA00022723"/>
    </source>
</evidence>
<keyword evidence="3 13" id="KW-0964">Secreted</keyword>
<keyword evidence="5 12" id="KW-0479">Metal-binding</keyword>
<dbReference type="AlphaFoldDB" id="R7SXE1"/>
<dbReference type="InterPro" id="IPR001842">
    <property type="entry name" value="Peptidase_M36"/>
</dbReference>
<dbReference type="RefSeq" id="XP_007366379.1">
    <property type="nucleotide sequence ID" value="XM_007366317.1"/>
</dbReference>
<dbReference type="PRINTS" id="PR00999">
    <property type="entry name" value="FUNGALYSIN"/>
</dbReference>
<evidence type="ECO:0000256" key="7">
    <source>
        <dbReference type="ARBA" id="ARBA00022801"/>
    </source>
</evidence>
<dbReference type="GO" id="GO:0008270">
    <property type="term" value="F:zinc ion binding"/>
    <property type="evidence" value="ECO:0007669"/>
    <property type="project" value="InterPro"/>
</dbReference>
<keyword evidence="6 13" id="KW-0732">Signal</keyword>